<dbReference type="InterPro" id="IPR036777">
    <property type="entry name" value="Channel_Tsx-like_sf"/>
</dbReference>
<dbReference type="SUPFAM" id="SSF111364">
    <property type="entry name" value="Tsx-like channel"/>
    <property type="match status" value="1"/>
</dbReference>
<reference evidence="4" key="1">
    <citation type="journal article" date="2012" name="PLoS ONE">
        <title>Comparative analysis of genome sequences covering the seven cronobacter species.</title>
        <authorList>
            <person name="Joseph S."/>
            <person name="Desai P."/>
            <person name="Ji Y."/>
            <person name="Cummings C.A."/>
            <person name="Shih R."/>
            <person name="Degoricija L."/>
            <person name="Rico A."/>
            <person name="Brzoska P."/>
            <person name="Hamby S.E."/>
            <person name="Masood N."/>
            <person name="Hariri S."/>
            <person name="Sonbol H."/>
            <person name="Chuzhanova N."/>
            <person name="McClelland M."/>
            <person name="Furtado M.R."/>
            <person name="Forsythe S.J."/>
        </authorList>
    </citation>
    <scope>NUCLEOTIDE SEQUENCE [LARGE SCALE GENOMIC DNA]</scope>
    <source>
        <strain evidence="4">1210</strain>
    </source>
</reference>
<keyword evidence="2" id="KW-0732">Signal</keyword>
<evidence type="ECO:0000256" key="2">
    <source>
        <dbReference type="SAM" id="SignalP"/>
    </source>
</evidence>
<feature type="signal peptide" evidence="2">
    <location>
        <begin position="1"/>
        <end position="19"/>
    </location>
</feature>
<keyword evidence="4" id="KW-1185">Reference proteome</keyword>
<evidence type="ECO:0000256" key="1">
    <source>
        <dbReference type="ARBA" id="ARBA00008728"/>
    </source>
</evidence>
<dbReference type="Pfam" id="PF03502">
    <property type="entry name" value="Channel_Tsx"/>
    <property type="match status" value="1"/>
</dbReference>
<dbReference type="Proteomes" id="UP000009342">
    <property type="component" value="Unassembled WGS sequence"/>
</dbReference>
<accession>A0ABM9Q9I5</accession>
<organism evidence="3 4">
    <name type="scientific">Cronobacter dublinensis 1210</name>
    <dbReference type="NCBI Taxonomy" id="1208656"/>
    <lineage>
        <taxon>Bacteria</taxon>
        <taxon>Pseudomonadati</taxon>
        <taxon>Pseudomonadota</taxon>
        <taxon>Gammaproteobacteria</taxon>
        <taxon>Enterobacterales</taxon>
        <taxon>Enterobacteriaceae</taxon>
        <taxon>Cronobacter</taxon>
    </lineage>
</organism>
<gene>
    <name evidence="3" type="ORF">BN134_3012</name>
</gene>
<dbReference type="EMBL" id="CAKZ01000137">
    <property type="protein sequence ID" value="CCJ82253.1"/>
    <property type="molecule type" value="Genomic_DNA"/>
</dbReference>
<name>A0ABM9Q9I5_9ENTR</name>
<evidence type="ECO:0000313" key="3">
    <source>
        <dbReference type="EMBL" id="CCJ82253.1"/>
    </source>
</evidence>
<dbReference type="InterPro" id="IPR018013">
    <property type="entry name" value="Channel_Tsx-like"/>
</dbReference>
<comment type="caution">
    <text evidence="3">The sequence shown here is derived from an EMBL/GenBank/DDBJ whole genome shotgun (WGS) entry which is preliminary data.</text>
</comment>
<protein>
    <submittedName>
        <fullName evidence="3">Exported protein</fullName>
    </submittedName>
</protein>
<comment type="similarity">
    <text evidence="1">Belongs to the nucleoside-specific channel-forming outer membrane porin (Tsx) (TC 1.B.10) family.</text>
</comment>
<proteinExistence type="inferred from homology"/>
<feature type="chain" id="PRO_5046097286" evidence="2">
    <location>
        <begin position="20"/>
        <end position="250"/>
    </location>
</feature>
<evidence type="ECO:0000313" key="4">
    <source>
        <dbReference type="Proteomes" id="UP000009342"/>
    </source>
</evidence>
<sequence>MLVPFTTLLILLYASHANALNLELKNAFGSLNAGYADWNSGFENTHRGEVWKLTADFGAIFDKGEFYSFYENNVLNHDISGQNYVLSAQTHIRLFSSDVSLMGKLYGQFDNTWGDDLDMMYGLGYLAAVNGDFLNLTSPFIINLQIITPSDSAAEAPSGRNGYVAGWTAAYFFSLWEESFVLSDWHEFEFDRNDAYAEQQHGANGINGGLTLTWKFYPHLKASVTWRYFQNKLGYDGFGDQMIYTLGYEF</sequence>